<feature type="compositionally biased region" description="Pro residues" evidence="6">
    <location>
        <begin position="24"/>
        <end position="39"/>
    </location>
</feature>
<keyword evidence="4 5" id="KW-0804">Transcription</keyword>
<evidence type="ECO:0000256" key="6">
    <source>
        <dbReference type="SAM" id="MobiDB-lite"/>
    </source>
</evidence>
<dbReference type="EMBL" id="HBHJ01032054">
    <property type="protein sequence ID" value="CAD9710244.1"/>
    <property type="molecule type" value="Transcribed_RNA"/>
</dbReference>
<dbReference type="GO" id="GO:0090575">
    <property type="term" value="C:RNA polymerase II transcription regulator complex"/>
    <property type="evidence" value="ECO:0007669"/>
    <property type="project" value="TreeGrafter"/>
</dbReference>
<feature type="domain" description="E2F/DP family winged-helix DNA-binding" evidence="7">
    <location>
        <begin position="67"/>
        <end position="132"/>
    </location>
</feature>
<dbReference type="InterPro" id="IPR015633">
    <property type="entry name" value="E2F"/>
</dbReference>
<dbReference type="InterPro" id="IPR037241">
    <property type="entry name" value="E2F-DP_heterodim"/>
</dbReference>
<dbReference type="Gene3D" id="1.10.10.10">
    <property type="entry name" value="Winged helix-like DNA-binding domain superfamily/Winged helix DNA-binding domain"/>
    <property type="match status" value="1"/>
</dbReference>
<evidence type="ECO:0000256" key="4">
    <source>
        <dbReference type="ARBA" id="ARBA00023163"/>
    </source>
</evidence>
<feature type="compositionally biased region" description="Polar residues" evidence="6">
    <location>
        <begin position="291"/>
        <end position="303"/>
    </location>
</feature>
<dbReference type="InterPro" id="IPR036388">
    <property type="entry name" value="WH-like_DNA-bd_sf"/>
</dbReference>
<evidence type="ECO:0000259" key="7">
    <source>
        <dbReference type="SMART" id="SM01372"/>
    </source>
</evidence>
<evidence type="ECO:0000256" key="5">
    <source>
        <dbReference type="RuleBase" id="RU003796"/>
    </source>
</evidence>
<evidence type="ECO:0000256" key="1">
    <source>
        <dbReference type="ARBA" id="ARBA00010940"/>
    </source>
</evidence>
<proteinExistence type="inferred from homology"/>
<dbReference type="PANTHER" id="PTHR12081">
    <property type="entry name" value="TRANSCRIPTION FACTOR E2F"/>
    <property type="match status" value="1"/>
</dbReference>
<accession>A0A7S2WWM1</accession>
<evidence type="ECO:0000256" key="2">
    <source>
        <dbReference type="ARBA" id="ARBA00023015"/>
    </source>
</evidence>
<comment type="subcellular location">
    <subcellularLocation>
        <location evidence="5">Nucleus</location>
    </subcellularLocation>
</comment>
<dbReference type="InterPro" id="IPR036390">
    <property type="entry name" value="WH_DNA-bd_sf"/>
</dbReference>
<feature type="compositionally biased region" description="Polar residues" evidence="6">
    <location>
        <begin position="392"/>
        <end position="416"/>
    </location>
</feature>
<feature type="region of interest" description="Disordered" evidence="6">
    <location>
        <begin position="390"/>
        <end position="419"/>
    </location>
</feature>
<dbReference type="GO" id="GO:0000978">
    <property type="term" value="F:RNA polymerase II cis-regulatory region sequence-specific DNA binding"/>
    <property type="evidence" value="ECO:0007669"/>
    <property type="project" value="InterPro"/>
</dbReference>
<organism evidence="8">
    <name type="scientific">Rhizochromulina marina</name>
    <dbReference type="NCBI Taxonomy" id="1034831"/>
    <lineage>
        <taxon>Eukaryota</taxon>
        <taxon>Sar</taxon>
        <taxon>Stramenopiles</taxon>
        <taxon>Ochrophyta</taxon>
        <taxon>Dictyochophyceae</taxon>
        <taxon>Rhizochromulinales</taxon>
        <taxon>Rhizochromulina</taxon>
    </lineage>
</organism>
<sequence length="534" mass="56675">MAQRGRAHSRAGTMDASSRLSAAQPPPPPPPPLPQPPAPQRRRSLPPRNRGTTPAVDAVDARGQKSRQDSSLGSLTKRFSALVQASPGGQIDLKEAAEELGVPKRRLYDITNVLEGIGLISKSSKNCIVWVDPEPTSDGELNHQLDQLHGESSSLDQMIAQVQADLDELREGGHLYLREGIKSAYQEQGQRALAIAAPKKTQLMEGEVPLTLRIQSEKGPIDIYELSPDGGQALEPGSVGAKGNQEGDVLRVDGEHGVSLLNMAFMDLPALPGSSATSASSHPSSTPGSTRQQPLTRVPSSGSRRPPTAADAGASPTKRQRQRRPPVVSVEAALHPPYAGQRKPPAPPYSTVSTPFLPLSGKIVANSSPTKAPVVLSKALGAYPQDIARESPATQSRGASGASQQPSTSHPTTPVNSGRALKMNQWESPSATPEACRFLKLSPLLLSENMQDWLFTSENLAGVNGGVSDWFAEDSVSWTAGMSPVHVKRGGAFTPGDVAKPSPDGELRTIDAWLDSDKAWPEVTCFEPALETAM</sequence>
<feature type="region of interest" description="Disordered" evidence="6">
    <location>
        <begin position="1"/>
        <end position="73"/>
    </location>
</feature>
<feature type="compositionally biased region" description="Basic and acidic residues" evidence="6">
    <location>
        <begin position="59"/>
        <end position="68"/>
    </location>
</feature>
<keyword evidence="5" id="KW-0539">Nucleus</keyword>
<reference evidence="8" key="1">
    <citation type="submission" date="2021-01" db="EMBL/GenBank/DDBJ databases">
        <authorList>
            <person name="Corre E."/>
            <person name="Pelletier E."/>
            <person name="Niang G."/>
            <person name="Scheremetjew M."/>
            <person name="Finn R."/>
            <person name="Kale V."/>
            <person name="Holt S."/>
            <person name="Cochrane G."/>
            <person name="Meng A."/>
            <person name="Brown T."/>
            <person name="Cohen L."/>
        </authorList>
    </citation>
    <scope>NUCLEOTIDE SEQUENCE</scope>
    <source>
        <strain evidence="8">CCMP1243</strain>
    </source>
</reference>
<dbReference type="SMART" id="SM01372">
    <property type="entry name" value="E2F_TDP"/>
    <property type="match status" value="1"/>
</dbReference>
<protein>
    <recommendedName>
        <fullName evidence="7">E2F/DP family winged-helix DNA-binding domain-containing protein</fullName>
    </recommendedName>
</protein>
<evidence type="ECO:0000256" key="3">
    <source>
        <dbReference type="ARBA" id="ARBA00023125"/>
    </source>
</evidence>
<dbReference type="SUPFAM" id="SSF144074">
    <property type="entry name" value="E2F-DP heterodimerization region"/>
    <property type="match status" value="1"/>
</dbReference>
<dbReference type="PANTHER" id="PTHR12081:SF18">
    <property type="entry name" value="TRANSCRIPTION FACTOR E2F2-RELATED"/>
    <property type="match status" value="1"/>
</dbReference>
<comment type="similarity">
    <text evidence="1 5">Belongs to the E2F/DP family.</text>
</comment>
<dbReference type="SUPFAM" id="SSF46785">
    <property type="entry name" value="Winged helix' DNA-binding domain"/>
    <property type="match status" value="1"/>
</dbReference>
<dbReference type="InterPro" id="IPR003316">
    <property type="entry name" value="E2F_WHTH_DNA-bd_dom"/>
</dbReference>
<keyword evidence="2 5" id="KW-0805">Transcription regulation</keyword>
<dbReference type="GO" id="GO:0000981">
    <property type="term" value="F:DNA-binding transcription factor activity, RNA polymerase II-specific"/>
    <property type="evidence" value="ECO:0007669"/>
    <property type="project" value="TreeGrafter"/>
</dbReference>
<evidence type="ECO:0000313" key="8">
    <source>
        <dbReference type="EMBL" id="CAD9710244.1"/>
    </source>
</evidence>
<dbReference type="Pfam" id="PF02319">
    <property type="entry name" value="WHD_E2F_TDP"/>
    <property type="match status" value="1"/>
</dbReference>
<dbReference type="AlphaFoldDB" id="A0A7S2WWM1"/>
<feature type="compositionally biased region" description="Low complexity" evidence="6">
    <location>
        <begin position="273"/>
        <end position="290"/>
    </location>
</feature>
<name>A0A7S2WWM1_9STRA</name>
<gene>
    <name evidence="8" type="ORF">RMAR1173_LOCUS21237</name>
</gene>
<dbReference type="FunFam" id="1.10.10.10:FF:000008">
    <property type="entry name" value="E2F transcription factor 1"/>
    <property type="match status" value="1"/>
</dbReference>
<dbReference type="Gene3D" id="6.10.250.540">
    <property type="match status" value="1"/>
</dbReference>
<keyword evidence="3 5" id="KW-0238">DNA-binding</keyword>
<feature type="region of interest" description="Disordered" evidence="6">
    <location>
        <begin position="273"/>
        <end position="328"/>
    </location>
</feature>